<proteinExistence type="predicted"/>
<protein>
    <submittedName>
        <fullName evidence="2">HlyD family efflux transporter periplasmic adaptor subunit</fullName>
    </submittedName>
</protein>
<reference evidence="2 3" key="1">
    <citation type="submission" date="2019-06" db="EMBL/GenBank/DDBJ databases">
        <title>A novel bacterium of genus Marinomonas, isolated from coastal sand.</title>
        <authorList>
            <person name="Huang H."/>
            <person name="Mo K."/>
            <person name="Hu Y."/>
        </authorList>
    </citation>
    <scope>NUCLEOTIDE SEQUENCE [LARGE SCALE GENOMIC DNA]</scope>
    <source>
        <strain evidence="2 3">HB171799</strain>
    </source>
</reference>
<organism evidence="2 3">
    <name type="scientific">Maribrevibacterium harenarium</name>
    <dbReference type="NCBI Taxonomy" id="2589817"/>
    <lineage>
        <taxon>Bacteria</taxon>
        <taxon>Pseudomonadati</taxon>
        <taxon>Pseudomonadota</taxon>
        <taxon>Gammaproteobacteria</taxon>
        <taxon>Oceanospirillales</taxon>
        <taxon>Oceanospirillaceae</taxon>
        <taxon>Maribrevibacterium</taxon>
    </lineage>
</organism>
<dbReference type="SUPFAM" id="SSF111369">
    <property type="entry name" value="HlyD-like secretion proteins"/>
    <property type="match status" value="1"/>
</dbReference>
<dbReference type="OrthoDB" id="9778796at2"/>
<dbReference type="Gene3D" id="2.40.30.170">
    <property type="match status" value="1"/>
</dbReference>
<dbReference type="PANTHER" id="PTHR30469:SF15">
    <property type="entry name" value="HLYD FAMILY OF SECRETION PROTEINS"/>
    <property type="match status" value="1"/>
</dbReference>
<name>A0A501WHR0_9GAMM</name>
<evidence type="ECO:0000259" key="1">
    <source>
        <dbReference type="Pfam" id="PF25954"/>
    </source>
</evidence>
<evidence type="ECO:0000313" key="2">
    <source>
        <dbReference type="EMBL" id="TPE46621.1"/>
    </source>
</evidence>
<dbReference type="Proteomes" id="UP000315901">
    <property type="component" value="Unassembled WGS sequence"/>
</dbReference>
<dbReference type="AlphaFoldDB" id="A0A501WHR0"/>
<keyword evidence="3" id="KW-1185">Reference proteome</keyword>
<feature type="domain" description="CusB-like beta-barrel" evidence="1">
    <location>
        <begin position="195"/>
        <end position="265"/>
    </location>
</feature>
<evidence type="ECO:0000313" key="3">
    <source>
        <dbReference type="Proteomes" id="UP000315901"/>
    </source>
</evidence>
<dbReference type="Gene3D" id="1.10.287.470">
    <property type="entry name" value="Helix hairpin bin"/>
    <property type="match status" value="1"/>
</dbReference>
<dbReference type="RefSeq" id="WP_140591351.1">
    <property type="nucleotide sequence ID" value="NZ_VFRR01000055.1"/>
</dbReference>
<dbReference type="EMBL" id="VFRR01000055">
    <property type="protein sequence ID" value="TPE46621.1"/>
    <property type="molecule type" value="Genomic_DNA"/>
</dbReference>
<comment type="caution">
    <text evidence="2">The sequence shown here is derived from an EMBL/GenBank/DDBJ whole genome shotgun (WGS) entry which is preliminary data.</text>
</comment>
<dbReference type="InterPro" id="IPR058792">
    <property type="entry name" value="Beta-barrel_RND_2"/>
</dbReference>
<gene>
    <name evidence="2" type="ORF">FJM67_15795</name>
</gene>
<dbReference type="PANTHER" id="PTHR30469">
    <property type="entry name" value="MULTIDRUG RESISTANCE PROTEIN MDTA"/>
    <property type="match status" value="1"/>
</dbReference>
<dbReference type="Pfam" id="PF25954">
    <property type="entry name" value="Beta-barrel_RND_2"/>
    <property type="match status" value="1"/>
</dbReference>
<dbReference type="GO" id="GO:0015562">
    <property type="term" value="F:efflux transmembrane transporter activity"/>
    <property type="evidence" value="ECO:0007669"/>
    <property type="project" value="TreeGrafter"/>
</dbReference>
<dbReference type="Gene3D" id="2.40.50.100">
    <property type="match status" value="1"/>
</dbReference>
<accession>A0A501WHR0</accession>
<sequence>MISLKHYMVAGLTSLFVSFSHGQSVVGVLYSDMNLKLAMGDSGLIDEVFVRSGSIVKQGDALVRLDNTMHDLDVRRNKLIWEDTKEQDSLLTRRTIMREKYDVAQALYRESRSVSLDELDGLRLELVDIEGRLAQLIEQEKREELDYKISLQVRDRRVLRAPISGVITQVAQRTGEWAQVGEPIVGLVDVRELFIKLNVRDSLARQLSVGTPLPVSIENIPAQTGVVDYIAPVADAASGLVEIKIKLDNADGIMRPGVKVSVDLPSTDRAF</sequence>
<dbReference type="GO" id="GO:1990281">
    <property type="term" value="C:efflux pump complex"/>
    <property type="evidence" value="ECO:0007669"/>
    <property type="project" value="TreeGrafter"/>
</dbReference>